<dbReference type="EMBL" id="SSUX01000008">
    <property type="protein sequence ID" value="THJ44964.1"/>
    <property type="molecule type" value="Genomic_DNA"/>
</dbReference>
<proteinExistence type="predicted"/>
<sequence>MYPTYCNDLHNAAKSPDTPPNILGDLMASRDPKIRVLVASNISTPLAALNTLARDMDDKVCAAVARNPSAPLDVICYLALSAQPSIRSAVASNPMADEELLTRLADDHHPDVRSAVAANHSTPSKVLEQVLRYADKADLLPTVAIAAAGNSKTPLPTLLTMAFKGERKEVIVLAALATLKRITGQQWADGVRAGEVYLGLILAQEVPPKTLGDALLSSDMTSAYQHIQSAELALRIESNVDQRPLSIGTSTRLRF</sequence>
<dbReference type="AlphaFoldDB" id="A0A4S5CGH3"/>
<gene>
    <name evidence="1" type="ORF">E8Q35_12300</name>
</gene>
<accession>A0A4S5CGH3</accession>
<dbReference type="Proteomes" id="UP000309618">
    <property type="component" value="Unassembled WGS sequence"/>
</dbReference>
<evidence type="ECO:0008006" key="3">
    <source>
        <dbReference type="Google" id="ProtNLM"/>
    </source>
</evidence>
<reference evidence="1 2" key="1">
    <citation type="submission" date="2019-04" db="EMBL/GenBank/DDBJ databases">
        <title>Comparative genomics of Aeromonas veronii strains pathogenic to fish.</title>
        <authorList>
            <person name="Cascarano M.C."/>
            <person name="Smyrli M."/>
            <person name="Katharios P."/>
        </authorList>
    </citation>
    <scope>NUCLEOTIDE SEQUENCE [LARGE SCALE GENOMIC DNA]</scope>
    <source>
        <strain evidence="1 2">XU1</strain>
    </source>
</reference>
<evidence type="ECO:0000313" key="1">
    <source>
        <dbReference type="EMBL" id="THJ44964.1"/>
    </source>
</evidence>
<dbReference type="InterPro" id="IPR016024">
    <property type="entry name" value="ARM-type_fold"/>
</dbReference>
<evidence type="ECO:0000313" key="2">
    <source>
        <dbReference type="Proteomes" id="UP000309618"/>
    </source>
</evidence>
<protein>
    <recommendedName>
        <fullName evidence="3">HEAT repeat domain-containing protein</fullName>
    </recommendedName>
</protein>
<organism evidence="1 2">
    <name type="scientific">Aeromonas veronii</name>
    <dbReference type="NCBI Taxonomy" id="654"/>
    <lineage>
        <taxon>Bacteria</taxon>
        <taxon>Pseudomonadati</taxon>
        <taxon>Pseudomonadota</taxon>
        <taxon>Gammaproteobacteria</taxon>
        <taxon>Aeromonadales</taxon>
        <taxon>Aeromonadaceae</taxon>
        <taxon>Aeromonas</taxon>
    </lineage>
</organism>
<name>A0A4S5CGH3_AERVE</name>
<dbReference type="RefSeq" id="WP_136501786.1">
    <property type="nucleotide sequence ID" value="NZ_SSUX01000008.1"/>
</dbReference>
<comment type="caution">
    <text evidence="1">The sequence shown here is derived from an EMBL/GenBank/DDBJ whole genome shotgun (WGS) entry which is preliminary data.</text>
</comment>
<dbReference type="SUPFAM" id="SSF48371">
    <property type="entry name" value="ARM repeat"/>
    <property type="match status" value="1"/>
</dbReference>
<dbReference type="InterPro" id="IPR011989">
    <property type="entry name" value="ARM-like"/>
</dbReference>
<dbReference type="Gene3D" id="1.25.10.10">
    <property type="entry name" value="Leucine-rich Repeat Variant"/>
    <property type="match status" value="1"/>
</dbReference>